<dbReference type="Proteomes" id="UP000198598">
    <property type="component" value="Unassembled WGS sequence"/>
</dbReference>
<reference evidence="2 3" key="1">
    <citation type="submission" date="2016-10" db="EMBL/GenBank/DDBJ databases">
        <authorList>
            <person name="de Groot N.N."/>
        </authorList>
    </citation>
    <scope>NUCLEOTIDE SEQUENCE [LARGE SCALE GENOMIC DNA]</scope>
    <source>
        <strain evidence="2 3">DSM 26130</strain>
    </source>
</reference>
<dbReference type="OrthoDB" id="891525at2"/>
<evidence type="ECO:0000313" key="2">
    <source>
        <dbReference type="EMBL" id="SFD65504.1"/>
    </source>
</evidence>
<feature type="chain" id="PRO_5011560577" evidence="1">
    <location>
        <begin position="22"/>
        <end position="244"/>
    </location>
</feature>
<keyword evidence="3" id="KW-1185">Reference proteome</keyword>
<proteinExistence type="predicted"/>
<organism evidence="2 3">
    <name type="scientific">Spirosoma endophyticum</name>
    <dbReference type="NCBI Taxonomy" id="662367"/>
    <lineage>
        <taxon>Bacteria</taxon>
        <taxon>Pseudomonadati</taxon>
        <taxon>Bacteroidota</taxon>
        <taxon>Cytophagia</taxon>
        <taxon>Cytophagales</taxon>
        <taxon>Cytophagaceae</taxon>
        <taxon>Spirosoma</taxon>
    </lineage>
</organism>
<dbReference type="STRING" id="662367.SAMN05216167_106116"/>
<feature type="signal peptide" evidence="1">
    <location>
        <begin position="1"/>
        <end position="21"/>
    </location>
</feature>
<evidence type="ECO:0000256" key="1">
    <source>
        <dbReference type="SAM" id="SignalP"/>
    </source>
</evidence>
<protein>
    <submittedName>
        <fullName evidence="2">Outer membrane protein beta-barrel domain-containing protein</fullName>
    </submittedName>
</protein>
<gene>
    <name evidence="2" type="ORF">SAMN05216167_106116</name>
</gene>
<dbReference type="EMBL" id="FOLQ01000006">
    <property type="protein sequence ID" value="SFD65504.1"/>
    <property type="molecule type" value="Genomic_DNA"/>
</dbReference>
<dbReference type="AlphaFoldDB" id="A0A1I1U475"/>
<name>A0A1I1U475_9BACT</name>
<keyword evidence="1" id="KW-0732">Signal</keyword>
<sequence length="244" mass="26787">MKTFSHILTMALLAASTASFAQSTATSPTDSSSYTTYSTTKSTRRIEHITSDLHIYVGVNNFGGSLPAGYDFRPIGSRYVALSWQKRIPLAVMGSTKLRLVTGPEIAWNNFMFERSPEVGRNMLVERNNQLVIEQADTDLHKSKLVTTQLNLPVILNVTFRSGLTFGVGAYAGIRLDSYTKIKPEGGSAVRTHGSYSLNPVRWGLTTELGFRGQPKLFGRYEPNSPFKAGQGPDASVWAVGIKF</sequence>
<accession>A0A1I1U475</accession>
<evidence type="ECO:0000313" key="3">
    <source>
        <dbReference type="Proteomes" id="UP000198598"/>
    </source>
</evidence>
<dbReference type="RefSeq" id="WP_093828313.1">
    <property type="nucleotide sequence ID" value="NZ_FOLQ01000006.1"/>
</dbReference>